<keyword evidence="5" id="KW-0812">Transmembrane</keyword>
<evidence type="ECO:0000313" key="7">
    <source>
        <dbReference type="Proteomes" id="UP001209878"/>
    </source>
</evidence>
<dbReference type="FunFam" id="3.40.50.2000:FF:000021">
    <property type="entry name" value="UDP-glucuronosyltransferase"/>
    <property type="match status" value="1"/>
</dbReference>
<dbReference type="PROSITE" id="PS00375">
    <property type="entry name" value="UDPGT"/>
    <property type="match status" value="1"/>
</dbReference>
<dbReference type="GO" id="GO:0015020">
    <property type="term" value="F:glucuronosyltransferase activity"/>
    <property type="evidence" value="ECO:0007669"/>
    <property type="project" value="UniProtKB-EC"/>
</dbReference>
<name>A0AAD9NVC4_RIDPI</name>
<comment type="caution">
    <text evidence="6">The sequence shown here is derived from an EMBL/GenBank/DDBJ whole genome shotgun (WGS) entry which is preliminary data.</text>
</comment>
<dbReference type="InterPro" id="IPR035595">
    <property type="entry name" value="UDP_glycos_trans_CS"/>
</dbReference>
<evidence type="ECO:0000256" key="3">
    <source>
        <dbReference type="ARBA" id="ARBA00022679"/>
    </source>
</evidence>
<evidence type="ECO:0000256" key="4">
    <source>
        <dbReference type="RuleBase" id="RU003718"/>
    </source>
</evidence>
<evidence type="ECO:0000256" key="1">
    <source>
        <dbReference type="ARBA" id="ARBA00009995"/>
    </source>
</evidence>
<comment type="catalytic activity">
    <reaction evidence="5">
        <text>glucuronate acceptor + UDP-alpha-D-glucuronate = acceptor beta-D-glucuronoside + UDP + H(+)</text>
        <dbReference type="Rhea" id="RHEA:21032"/>
        <dbReference type="ChEBI" id="CHEBI:15378"/>
        <dbReference type="ChEBI" id="CHEBI:58052"/>
        <dbReference type="ChEBI" id="CHEBI:58223"/>
        <dbReference type="ChEBI" id="CHEBI:132367"/>
        <dbReference type="ChEBI" id="CHEBI:132368"/>
        <dbReference type="EC" id="2.4.1.17"/>
    </reaction>
</comment>
<dbReference type="InterPro" id="IPR002213">
    <property type="entry name" value="UDP_glucos_trans"/>
</dbReference>
<dbReference type="InterPro" id="IPR050271">
    <property type="entry name" value="UDP-glycosyltransferase"/>
</dbReference>
<comment type="subcellular location">
    <subcellularLocation>
        <location evidence="5">Membrane</location>
        <topology evidence="5">Single-pass membrane protein</topology>
    </subcellularLocation>
</comment>
<dbReference type="PANTHER" id="PTHR48043:SF145">
    <property type="entry name" value="FI06409P-RELATED"/>
    <property type="match status" value="1"/>
</dbReference>
<accession>A0AAD9NVC4</accession>
<dbReference type="EC" id="2.4.1.17" evidence="5"/>
<proteinExistence type="inferred from homology"/>
<dbReference type="Pfam" id="PF00201">
    <property type="entry name" value="UDPGT"/>
    <property type="match status" value="1"/>
</dbReference>
<keyword evidence="5" id="KW-0732">Signal</keyword>
<protein>
    <recommendedName>
        <fullName evidence="5">UDP-glucuronosyltransferase</fullName>
        <ecNumber evidence="5">2.4.1.17</ecNumber>
    </recommendedName>
</protein>
<keyword evidence="2 4" id="KW-0328">Glycosyltransferase</keyword>
<feature type="chain" id="PRO_5041773418" description="UDP-glucuronosyltransferase" evidence="5">
    <location>
        <begin position="24"/>
        <end position="516"/>
    </location>
</feature>
<dbReference type="Proteomes" id="UP001209878">
    <property type="component" value="Unassembled WGS sequence"/>
</dbReference>
<evidence type="ECO:0000313" key="6">
    <source>
        <dbReference type="EMBL" id="KAK2182186.1"/>
    </source>
</evidence>
<reference evidence="6" key="1">
    <citation type="journal article" date="2023" name="Mol. Biol. Evol.">
        <title>Third-Generation Sequencing Reveals the Adaptive Role of the Epigenome in Three Deep-Sea Polychaetes.</title>
        <authorList>
            <person name="Perez M."/>
            <person name="Aroh O."/>
            <person name="Sun Y."/>
            <person name="Lan Y."/>
            <person name="Juniper S.K."/>
            <person name="Young C.R."/>
            <person name="Angers B."/>
            <person name="Qian P.Y."/>
        </authorList>
    </citation>
    <scope>NUCLEOTIDE SEQUENCE</scope>
    <source>
        <strain evidence="6">R07B-5</strain>
    </source>
</reference>
<dbReference type="AlphaFoldDB" id="A0AAD9NVC4"/>
<dbReference type="EMBL" id="JAODUO010000364">
    <property type="protein sequence ID" value="KAK2182186.1"/>
    <property type="molecule type" value="Genomic_DNA"/>
</dbReference>
<keyword evidence="5" id="KW-1133">Transmembrane helix</keyword>
<dbReference type="PANTHER" id="PTHR48043">
    <property type="entry name" value="EG:EG0003.4 PROTEIN-RELATED"/>
    <property type="match status" value="1"/>
</dbReference>
<organism evidence="6 7">
    <name type="scientific">Ridgeia piscesae</name>
    <name type="common">Tubeworm</name>
    <dbReference type="NCBI Taxonomy" id="27915"/>
    <lineage>
        <taxon>Eukaryota</taxon>
        <taxon>Metazoa</taxon>
        <taxon>Spiralia</taxon>
        <taxon>Lophotrochozoa</taxon>
        <taxon>Annelida</taxon>
        <taxon>Polychaeta</taxon>
        <taxon>Sedentaria</taxon>
        <taxon>Canalipalpata</taxon>
        <taxon>Sabellida</taxon>
        <taxon>Siboglinidae</taxon>
        <taxon>Ridgeia</taxon>
    </lineage>
</organism>
<feature type="transmembrane region" description="Helical" evidence="5">
    <location>
        <begin position="469"/>
        <end position="491"/>
    </location>
</feature>
<keyword evidence="3 4" id="KW-0808">Transferase</keyword>
<dbReference type="CDD" id="cd03784">
    <property type="entry name" value="GT1_Gtf-like"/>
    <property type="match status" value="1"/>
</dbReference>
<dbReference type="SUPFAM" id="SSF53756">
    <property type="entry name" value="UDP-Glycosyltransferase/glycogen phosphorylase"/>
    <property type="match status" value="1"/>
</dbReference>
<keyword evidence="7" id="KW-1185">Reference proteome</keyword>
<evidence type="ECO:0000256" key="5">
    <source>
        <dbReference type="RuleBase" id="RU362059"/>
    </source>
</evidence>
<comment type="similarity">
    <text evidence="1 4">Belongs to the UDP-glycosyltransferase family.</text>
</comment>
<dbReference type="Gene3D" id="3.40.50.2000">
    <property type="entry name" value="Glycogen Phosphorylase B"/>
    <property type="match status" value="2"/>
</dbReference>
<dbReference type="GO" id="GO:0016020">
    <property type="term" value="C:membrane"/>
    <property type="evidence" value="ECO:0007669"/>
    <property type="project" value="UniProtKB-SubCell"/>
</dbReference>
<sequence>MVYLSALLVVCLGILLPRQPAGGARILLVAIEQLSHVAELHSIGTELVRRGHDVYSVLPDEFPGVERVVPPGIRVLQFRRSHNGGIRLLDLLHGMGERIMNKRYETPSTISRAVQNQCAAIMNDKRLVGEMRDIGFDLAVVDGFPLMPCGLLVPHNLSVPFVSYSAGFFGLHIRVPNLPSFVPSPLMPFTDRMSFWQRALNVLLHMALELEPFPPNWDYTLLHQFAPDVTSWTELKRKAAFYIVSRDHMLEWPQPLLPNVVFTPGITAVDARPLPSELELMVKSKKVIVVSFGSTVGNLPAEVTQKFFAAFRQTKATILWKVGDTDWPADVPGNVKLLEWMPQNDLLGHVSVKLFVTHCGNNGQYEALYHGVPMIGFPMFADQHHNAVRMQDHGYGVAMDVHTFTVDDLSRNIDRLMADDSAYRKATQLASRIIRHSPMNARETAAHWVEHVISYGGAHMRSHALDMPWYEYLLLDVLCLYVLVAVTCCYLGKRALKRLFACCGGGSGIKDKAKQQ</sequence>
<feature type="signal peptide" evidence="5">
    <location>
        <begin position="1"/>
        <end position="23"/>
    </location>
</feature>
<gene>
    <name evidence="6" type="ORF">NP493_364g04038</name>
</gene>
<evidence type="ECO:0000256" key="2">
    <source>
        <dbReference type="ARBA" id="ARBA00022676"/>
    </source>
</evidence>
<keyword evidence="5" id="KW-0472">Membrane</keyword>